<dbReference type="GO" id="GO:0009298">
    <property type="term" value="P:GDP-mannose biosynthetic process"/>
    <property type="evidence" value="ECO:0007669"/>
    <property type="project" value="TreeGrafter"/>
</dbReference>
<feature type="domain" description="MannoseP isomerase/GMP-like beta-helix" evidence="2">
    <location>
        <begin position="302"/>
        <end position="350"/>
    </location>
</feature>
<dbReference type="GO" id="GO:0004475">
    <property type="term" value="F:mannose-1-phosphate guanylyltransferase (GTP) activity"/>
    <property type="evidence" value="ECO:0007669"/>
    <property type="project" value="TreeGrafter"/>
</dbReference>
<feature type="domain" description="Nucleotidyl transferase" evidence="1">
    <location>
        <begin position="3"/>
        <end position="285"/>
    </location>
</feature>
<name>A0A0G0LZJ3_9BACT</name>
<protein>
    <submittedName>
        <fullName evidence="3">Mannose-1-phosphate guanylyltransferase</fullName>
    </submittedName>
</protein>
<evidence type="ECO:0000259" key="1">
    <source>
        <dbReference type="Pfam" id="PF00483"/>
    </source>
</evidence>
<dbReference type="SUPFAM" id="SSF159283">
    <property type="entry name" value="Guanosine diphospho-D-mannose pyrophosphorylase/mannose-6-phosphate isomerase linker domain"/>
    <property type="match status" value="1"/>
</dbReference>
<evidence type="ECO:0000313" key="3">
    <source>
        <dbReference type="EMBL" id="KKQ97353.1"/>
    </source>
</evidence>
<dbReference type="InterPro" id="IPR029044">
    <property type="entry name" value="Nucleotide-diphossugar_trans"/>
</dbReference>
<keyword evidence="3" id="KW-0808">Transferase</keyword>
<accession>A0A0G0LZJ3</accession>
<dbReference type="EMBL" id="LBWA01000013">
    <property type="protein sequence ID" value="KKQ97353.1"/>
    <property type="molecule type" value="Genomic_DNA"/>
</dbReference>
<dbReference type="Pfam" id="PF22640">
    <property type="entry name" value="ManC_GMP_beta-helix"/>
    <property type="match status" value="1"/>
</dbReference>
<evidence type="ECO:0000313" key="4">
    <source>
        <dbReference type="Proteomes" id="UP000034325"/>
    </source>
</evidence>
<evidence type="ECO:0000259" key="2">
    <source>
        <dbReference type="Pfam" id="PF22640"/>
    </source>
</evidence>
<keyword evidence="3" id="KW-0548">Nucleotidyltransferase</keyword>
<dbReference type="SUPFAM" id="SSF53448">
    <property type="entry name" value="Nucleotide-diphospho-sugar transferases"/>
    <property type="match status" value="1"/>
</dbReference>
<comment type="caution">
    <text evidence="3">The sequence shown here is derived from an EMBL/GenBank/DDBJ whole genome shotgun (WGS) entry which is preliminary data.</text>
</comment>
<dbReference type="PANTHER" id="PTHR46390">
    <property type="entry name" value="MANNOSE-1-PHOSPHATE GUANYLYLTRANSFERASE"/>
    <property type="match status" value="1"/>
</dbReference>
<sequence>MKIVIFCGGYGTRMWPVSRKTRPKQFSKIVRGRSFYERTVARFKNGFNPEDIYVSTEEAYVHFVREQTPEIPKENIIVEPERRDLLGAIGLVSVVIEKKSPGEVMFFSWSDHFITDNNEFIKAVKAAGEYTLKTGKPTSINEKPTFPSVHNGWLQLGKKIDKQGKYPIYEIKRHVEKPDEPTAKKYLNSGDYLIHTGYGAWRSDLMLSYYKEYRPKEYSGLMKIMTAWGTKSQDAVLRREYKKLEKISVEFGLYEKLPQDLRVTIPVETGWEDAGTWQLFYDAMVEKGEVDVVEGDIKTKFIDSHKNLILGGNRKLIALIGLKNIAVIDTDDVLLICDIDETQKVKEMFKILEGENPEFVK</sequence>
<gene>
    <name evidence="3" type="ORF">UT23_C0013G0028</name>
</gene>
<dbReference type="AlphaFoldDB" id="A0A0G0LZJ3"/>
<reference evidence="3 4" key="1">
    <citation type="journal article" date="2015" name="Nature">
        <title>rRNA introns, odd ribosomes, and small enigmatic genomes across a large radiation of phyla.</title>
        <authorList>
            <person name="Brown C.T."/>
            <person name="Hug L.A."/>
            <person name="Thomas B.C."/>
            <person name="Sharon I."/>
            <person name="Castelle C.J."/>
            <person name="Singh A."/>
            <person name="Wilkins M.J."/>
            <person name="Williams K.H."/>
            <person name="Banfield J.F."/>
        </authorList>
    </citation>
    <scope>NUCLEOTIDE SEQUENCE [LARGE SCALE GENOMIC DNA]</scope>
</reference>
<dbReference type="Proteomes" id="UP000034325">
    <property type="component" value="Unassembled WGS sequence"/>
</dbReference>
<dbReference type="Pfam" id="PF00483">
    <property type="entry name" value="NTP_transferase"/>
    <property type="match status" value="1"/>
</dbReference>
<organism evidence="3 4">
    <name type="scientific">Candidatus Woesebacteria bacterium GW2011_GWA1_39_12</name>
    <dbReference type="NCBI Taxonomy" id="1618549"/>
    <lineage>
        <taxon>Bacteria</taxon>
        <taxon>Candidatus Woeseibacteriota</taxon>
    </lineage>
</organism>
<proteinExistence type="predicted"/>
<dbReference type="Gene3D" id="3.90.550.10">
    <property type="entry name" value="Spore Coat Polysaccharide Biosynthesis Protein SpsA, Chain A"/>
    <property type="match status" value="1"/>
</dbReference>
<dbReference type="PANTHER" id="PTHR46390:SF1">
    <property type="entry name" value="MANNOSE-1-PHOSPHATE GUANYLYLTRANSFERASE"/>
    <property type="match status" value="1"/>
</dbReference>
<dbReference type="InterPro" id="IPR054566">
    <property type="entry name" value="ManC/GMP-like_b-helix"/>
</dbReference>
<dbReference type="InterPro" id="IPR051161">
    <property type="entry name" value="Mannose-6P_isomerase_type2"/>
</dbReference>
<dbReference type="InterPro" id="IPR005835">
    <property type="entry name" value="NTP_transferase_dom"/>
</dbReference>